<evidence type="ECO:0000256" key="1">
    <source>
        <dbReference type="SAM" id="Phobius"/>
    </source>
</evidence>
<protein>
    <submittedName>
        <fullName evidence="2">Uncharacterized protein</fullName>
    </submittedName>
</protein>
<dbReference type="RefSeq" id="WP_015746867.1">
    <property type="nucleotide sequence ID" value="NC_013235.1"/>
</dbReference>
<dbReference type="STRING" id="479431.Namu_1566"/>
<keyword evidence="1" id="KW-1133">Transmembrane helix</keyword>
<keyword evidence="3" id="KW-1185">Reference proteome</keyword>
<accession>C8XF75</accession>
<dbReference type="EMBL" id="CP001737">
    <property type="protein sequence ID" value="ACV77961.1"/>
    <property type="molecule type" value="Genomic_DNA"/>
</dbReference>
<keyword evidence="1" id="KW-0472">Membrane</keyword>
<proteinExistence type="predicted"/>
<organism evidence="2 3">
    <name type="scientific">Nakamurella multipartita (strain ATCC 700099 / DSM 44233 / CIP 104796 / JCM 9543 / NBRC 105858 / Y-104)</name>
    <name type="common">Microsphaera multipartita</name>
    <dbReference type="NCBI Taxonomy" id="479431"/>
    <lineage>
        <taxon>Bacteria</taxon>
        <taxon>Bacillati</taxon>
        <taxon>Actinomycetota</taxon>
        <taxon>Actinomycetes</taxon>
        <taxon>Nakamurellales</taxon>
        <taxon>Nakamurellaceae</taxon>
        <taxon>Nakamurella</taxon>
    </lineage>
</organism>
<gene>
    <name evidence="2" type="ordered locus">Namu_1566</name>
</gene>
<dbReference type="Proteomes" id="UP000002218">
    <property type="component" value="Chromosome"/>
</dbReference>
<dbReference type="AlphaFoldDB" id="C8XF75"/>
<sequence length="68" mass="7539">MRTLLGMWQTVLDVVDAVESWLAGQSYWIQVVVLLAVLGPLCYLLAGLIDRAVDSVLAWHSRRDGAAR</sequence>
<feature type="transmembrane region" description="Helical" evidence="1">
    <location>
        <begin position="27"/>
        <end position="49"/>
    </location>
</feature>
<evidence type="ECO:0000313" key="2">
    <source>
        <dbReference type="EMBL" id="ACV77961.1"/>
    </source>
</evidence>
<evidence type="ECO:0000313" key="3">
    <source>
        <dbReference type="Proteomes" id="UP000002218"/>
    </source>
</evidence>
<reference evidence="3" key="1">
    <citation type="submission" date="2009-09" db="EMBL/GenBank/DDBJ databases">
        <title>The complete genome of Nakamurella multipartita DSM 44233.</title>
        <authorList>
            <consortium name="US DOE Joint Genome Institute (JGI-PGF)"/>
            <person name="Lucas S."/>
            <person name="Copeland A."/>
            <person name="Lapidus A."/>
            <person name="Glavina del Rio T."/>
            <person name="Dalin E."/>
            <person name="Tice H."/>
            <person name="Bruce D."/>
            <person name="Goodwin L."/>
            <person name="Pitluck S."/>
            <person name="Kyrpides N."/>
            <person name="Mavromatis K."/>
            <person name="Ivanova N."/>
            <person name="Ovchinnikova G."/>
            <person name="Sims D."/>
            <person name="Meincke L."/>
            <person name="Brettin T."/>
            <person name="Detter J.C."/>
            <person name="Han C."/>
            <person name="Larimer F."/>
            <person name="Land M."/>
            <person name="Hauser L."/>
            <person name="Markowitz V."/>
            <person name="Cheng J.-F."/>
            <person name="Hugenholtz P."/>
            <person name="Woyke T."/>
            <person name="Wu D."/>
            <person name="Klenk H.-P."/>
            <person name="Eisen J.A."/>
        </authorList>
    </citation>
    <scope>NUCLEOTIDE SEQUENCE [LARGE SCALE GENOMIC DNA]</scope>
    <source>
        <strain evidence="3">ATCC 700099 / DSM 44233 / CIP 104796 / JCM 9543 / NBRC 105858 / Y-104</strain>
    </source>
</reference>
<reference evidence="2 3" key="2">
    <citation type="journal article" date="2010" name="Stand. Genomic Sci.">
        <title>Complete genome sequence of Nakamurella multipartita type strain (Y-104).</title>
        <authorList>
            <person name="Tice H."/>
            <person name="Mayilraj S."/>
            <person name="Sims D."/>
            <person name="Lapidus A."/>
            <person name="Nolan M."/>
            <person name="Lucas S."/>
            <person name="Glavina Del Rio T."/>
            <person name="Copeland A."/>
            <person name="Cheng J.F."/>
            <person name="Meincke L."/>
            <person name="Bruce D."/>
            <person name="Goodwin L."/>
            <person name="Pitluck S."/>
            <person name="Ivanova N."/>
            <person name="Mavromatis K."/>
            <person name="Ovchinnikova G."/>
            <person name="Pati A."/>
            <person name="Chen A."/>
            <person name="Palaniappan K."/>
            <person name="Land M."/>
            <person name="Hauser L."/>
            <person name="Chang Y.J."/>
            <person name="Jeffries C.D."/>
            <person name="Detter J.C."/>
            <person name="Brettin T."/>
            <person name="Rohde M."/>
            <person name="Goker M."/>
            <person name="Bristow J."/>
            <person name="Eisen J.A."/>
            <person name="Markowitz V."/>
            <person name="Hugenholtz P."/>
            <person name="Kyrpides N.C."/>
            <person name="Klenk H.P."/>
            <person name="Chen F."/>
        </authorList>
    </citation>
    <scope>NUCLEOTIDE SEQUENCE [LARGE SCALE GENOMIC DNA]</scope>
    <source>
        <strain evidence="3">ATCC 700099 / DSM 44233 / CIP 104796 / JCM 9543 / NBRC 105858 / Y-104</strain>
    </source>
</reference>
<dbReference type="InParanoid" id="C8XF75"/>
<name>C8XF75_NAKMY</name>
<dbReference type="KEGG" id="nml:Namu_1566"/>
<keyword evidence="1" id="KW-0812">Transmembrane</keyword>
<dbReference type="HOGENOM" id="CLU_2789598_0_0_11"/>